<dbReference type="EMBL" id="JADPUN010000210">
    <property type="protein sequence ID" value="MBF9131831.1"/>
    <property type="molecule type" value="Genomic_DNA"/>
</dbReference>
<sequence length="225" mass="24305">MTIREPDPAAPFVSVLLIPHHAVDPAAPETVDLSPPGTVDLGSPDTVDLSVPETVDLSVPDTEPIGPQPALVEGVDCKRGHFNDPALRFCQQCGIAMHQLTLVTRRGPRPPLGVLLLDDGMTFRLDTDYVLGRAPDSDDEVAAGRARPLRITGDAPGVSRRHLRVVLAGWRVHILDLGSANGTDVRPPETSSPHWLGAGTAIPIEPGTRVLFGSRWLRYESHRNR</sequence>
<dbReference type="Pfam" id="PF00498">
    <property type="entry name" value="FHA"/>
    <property type="match status" value="1"/>
</dbReference>
<dbReference type="Gene3D" id="2.60.200.20">
    <property type="match status" value="1"/>
</dbReference>
<feature type="domain" description="FHA" evidence="2">
    <location>
        <begin position="129"/>
        <end position="185"/>
    </location>
</feature>
<organism evidence="3 4">
    <name type="scientific">Plantactinospora alkalitolerans</name>
    <dbReference type="NCBI Taxonomy" id="2789879"/>
    <lineage>
        <taxon>Bacteria</taxon>
        <taxon>Bacillati</taxon>
        <taxon>Actinomycetota</taxon>
        <taxon>Actinomycetes</taxon>
        <taxon>Micromonosporales</taxon>
        <taxon>Micromonosporaceae</taxon>
        <taxon>Plantactinospora</taxon>
    </lineage>
</organism>
<name>A0ABS0H051_9ACTN</name>
<protein>
    <submittedName>
        <fullName evidence="3">FHA domain-containing protein</fullName>
    </submittedName>
</protein>
<dbReference type="PROSITE" id="PS50006">
    <property type="entry name" value="FHA_DOMAIN"/>
    <property type="match status" value="1"/>
</dbReference>
<dbReference type="CDD" id="cd00060">
    <property type="entry name" value="FHA"/>
    <property type="match status" value="1"/>
</dbReference>
<evidence type="ECO:0000313" key="3">
    <source>
        <dbReference type="EMBL" id="MBF9131831.1"/>
    </source>
</evidence>
<comment type="caution">
    <text evidence="3">The sequence shown here is derived from an EMBL/GenBank/DDBJ whole genome shotgun (WGS) entry which is preliminary data.</text>
</comment>
<accession>A0ABS0H051</accession>
<proteinExistence type="predicted"/>
<dbReference type="SUPFAM" id="SSF49879">
    <property type="entry name" value="SMAD/FHA domain"/>
    <property type="match status" value="1"/>
</dbReference>
<keyword evidence="1" id="KW-0597">Phosphoprotein</keyword>
<dbReference type="Proteomes" id="UP000638560">
    <property type="component" value="Unassembled WGS sequence"/>
</dbReference>
<dbReference type="InterPro" id="IPR008984">
    <property type="entry name" value="SMAD_FHA_dom_sf"/>
</dbReference>
<evidence type="ECO:0000313" key="4">
    <source>
        <dbReference type="Proteomes" id="UP000638560"/>
    </source>
</evidence>
<gene>
    <name evidence="3" type="ORF">I0C86_23105</name>
</gene>
<dbReference type="InterPro" id="IPR000253">
    <property type="entry name" value="FHA_dom"/>
</dbReference>
<dbReference type="RefSeq" id="WP_196203373.1">
    <property type="nucleotide sequence ID" value="NZ_JADPUN010000210.1"/>
</dbReference>
<reference evidence="3 4" key="1">
    <citation type="submission" date="2020-11" db="EMBL/GenBank/DDBJ databases">
        <title>A novel isolate from a Black sea contaminated sediment with potential to produce alkanes: Plantactinospora alkalitolerans sp. nov.</title>
        <authorList>
            <person name="Carro L."/>
            <person name="Veyisoglu A."/>
            <person name="Guven K."/>
            <person name="Schumann P."/>
            <person name="Klenk H.-P."/>
            <person name="Sahin N."/>
        </authorList>
    </citation>
    <scope>NUCLEOTIDE SEQUENCE [LARGE SCALE GENOMIC DNA]</scope>
    <source>
        <strain evidence="3 4">S1510</strain>
    </source>
</reference>
<evidence type="ECO:0000256" key="1">
    <source>
        <dbReference type="ARBA" id="ARBA00022553"/>
    </source>
</evidence>
<keyword evidence="4" id="KW-1185">Reference proteome</keyword>
<evidence type="ECO:0000259" key="2">
    <source>
        <dbReference type="PROSITE" id="PS50006"/>
    </source>
</evidence>